<dbReference type="Proteomes" id="UP000053732">
    <property type="component" value="Unassembled WGS sequence"/>
</dbReference>
<reference evidence="1 2" key="1">
    <citation type="journal article" date="2014" name="Nat. Commun.">
        <title>Multiple recent horizontal transfers of a large genomic region in cheese making fungi.</title>
        <authorList>
            <person name="Cheeseman K."/>
            <person name="Ropars J."/>
            <person name="Renault P."/>
            <person name="Dupont J."/>
            <person name="Gouzy J."/>
            <person name="Branca A."/>
            <person name="Abraham A.L."/>
            <person name="Ceppi M."/>
            <person name="Conseiller E."/>
            <person name="Debuchy R."/>
            <person name="Malagnac F."/>
            <person name="Goarin A."/>
            <person name="Silar P."/>
            <person name="Lacoste S."/>
            <person name="Sallet E."/>
            <person name="Bensimon A."/>
            <person name="Giraud T."/>
            <person name="Brygoo Y."/>
        </authorList>
    </citation>
    <scope>NUCLEOTIDE SEQUENCE [LARGE SCALE GENOMIC DNA]</scope>
    <source>
        <strain evidence="2">FM 013</strain>
    </source>
</reference>
<accession>A0A0G4P7S1</accession>
<proteinExistence type="predicted"/>
<gene>
    <name evidence="1" type="ORF">PCAMFM013_S007g000364</name>
</gene>
<evidence type="ECO:0000313" key="1">
    <source>
        <dbReference type="EMBL" id="CRL22383.1"/>
    </source>
</evidence>
<protein>
    <submittedName>
        <fullName evidence="1">Str. FM013</fullName>
    </submittedName>
</protein>
<organism evidence="1 2">
    <name type="scientific">Penicillium camemberti (strain FM 013)</name>
    <dbReference type="NCBI Taxonomy" id="1429867"/>
    <lineage>
        <taxon>Eukaryota</taxon>
        <taxon>Fungi</taxon>
        <taxon>Dikarya</taxon>
        <taxon>Ascomycota</taxon>
        <taxon>Pezizomycotina</taxon>
        <taxon>Eurotiomycetes</taxon>
        <taxon>Eurotiomycetidae</taxon>
        <taxon>Eurotiales</taxon>
        <taxon>Aspergillaceae</taxon>
        <taxon>Penicillium</taxon>
    </lineage>
</organism>
<name>A0A0G4P7S1_PENC3</name>
<dbReference type="EMBL" id="HG793140">
    <property type="protein sequence ID" value="CRL22383.1"/>
    <property type="molecule type" value="Genomic_DNA"/>
</dbReference>
<sequence length="90" mass="9806">MAREAREPELNTDLPLAPFLALDNLQETIAVVAVAAATPHNGQFAVRSKLLNAIYIISQDKVCIDHRSKAYGPHSTGLLTINSVIGIFFF</sequence>
<evidence type="ECO:0000313" key="2">
    <source>
        <dbReference type="Proteomes" id="UP000053732"/>
    </source>
</evidence>
<keyword evidence="2" id="KW-1185">Reference proteome</keyword>
<dbReference type="AlphaFoldDB" id="A0A0G4P7S1"/>